<sequence>MVKNICKTISPDLLLLQMILKKKTSTEDVWVNLEPYFVIIKKLVPLNSRMSFVPLSSVISLSPPIVKKIKTLSDLLANVDPPENLLTYLLNGLTKKYENMVMLVWHQTPPPTFVHARSMLLLEEQHLTRLRMVQASHVDH</sequence>
<name>A0AA38WMZ6_9ASTR</name>
<gene>
    <name evidence="1" type="ORF">OSB04_002643</name>
</gene>
<dbReference type="PANTHER" id="PTHR47481">
    <property type="match status" value="1"/>
</dbReference>
<keyword evidence="2" id="KW-1185">Reference proteome</keyword>
<dbReference type="EMBL" id="JARYMX010000001">
    <property type="protein sequence ID" value="KAJ9566677.1"/>
    <property type="molecule type" value="Genomic_DNA"/>
</dbReference>
<reference evidence="1" key="1">
    <citation type="submission" date="2023-03" db="EMBL/GenBank/DDBJ databases">
        <title>Chromosome-scale reference genome and RAD-based genetic map of yellow starthistle (Centaurea solstitialis) reveal putative structural variation and QTLs associated with invader traits.</title>
        <authorList>
            <person name="Reatini B."/>
            <person name="Cang F.A."/>
            <person name="Jiang Q."/>
            <person name="Mckibben M.T.W."/>
            <person name="Barker M.S."/>
            <person name="Rieseberg L.H."/>
            <person name="Dlugosch K.M."/>
        </authorList>
    </citation>
    <scope>NUCLEOTIDE SEQUENCE</scope>
    <source>
        <strain evidence="1">CAN-66</strain>
        <tissue evidence="1">Leaf</tissue>
    </source>
</reference>
<evidence type="ECO:0000313" key="2">
    <source>
        <dbReference type="Proteomes" id="UP001172457"/>
    </source>
</evidence>
<dbReference type="AlphaFoldDB" id="A0AA38WMZ6"/>
<protein>
    <submittedName>
        <fullName evidence="1">Uncharacterized protein</fullName>
    </submittedName>
</protein>
<dbReference type="Proteomes" id="UP001172457">
    <property type="component" value="Chromosome 1"/>
</dbReference>
<organism evidence="1 2">
    <name type="scientific">Centaurea solstitialis</name>
    <name type="common">yellow star-thistle</name>
    <dbReference type="NCBI Taxonomy" id="347529"/>
    <lineage>
        <taxon>Eukaryota</taxon>
        <taxon>Viridiplantae</taxon>
        <taxon>Streptophyta</taxon>
        <taxon>Embryophyta</taxon>
        <taxon>Tracheophyta</taxon>
        <taxon>Spermatophyta</taxon>
        <taxon>Magnoliopsida</taxon>
        <taxon>eudicotyledons</taxon>
        <taxon>Gunneridae</taxon>
        <taxon>Pentapetalae</taxon>
        <taxon>asterids</taxon>
        <taxon>campanulids</taxon>
        <taxon>Asterales</taxon>
        <taxon>Asteraceae</taxon>
        <taxon>Carduoideae</taxon>
        <taxon>Cardueae</taxon>
        <taxon>Centaureinae</taxon>
        <taxon>Centaurea</taxon>
    </lineage>
</organism>
<evidence type="ECO:0000313" key="1">
    <source>
        <dbReference type="EMBL" id="KAJ9566677.1"/>
    </source>
</evidence>
<comment type="caution">
    <text evidence="1">The sequence shown here is derived from an EMBL/GenBank/DDBJ whole genome shotgun (WGS) entry which is preliminary data.</text>
</comment>
<dbReference type="PANTHER" id="PTHR47481:SF41">
    <property type="entry name" value="COPIA-LIKE POLYPROTEIN_RETROTRANSPOSON"/>
    <property type="match status" value="1"/>
</dbReference>
<proteinExistence type="predicted"/>
<accession>A0AA38WMZ6</accession>